<dbReference type="AlphaFoldDB" id="A0A5D4RHS7"/>
<feature type="domain" description="HTH cro/C1-type" evidence="3">
    <location>
        <begin position="7"/>
        <end position="61"/>
    </location>
</feature>
<sequence>MDLSLKIKKLRAENNLTQEQLAEKLQVSRSTISSWETGRSYPDLEMVIGICDSFNVSLDFLLREDEKMVKKLNFGIKQKRLLIGLVVIFTVLLINTVVSSASFQANPKSLEISNVSVIRDLSYNGENPDRDWNTTINLDLKSKNVFFKPVSEDLLVFNDNGNLALQTNWSFSLFNIFDTQRTVQADQSVLINENVSNDDITLKIHGYKKLIPFHISDINT</sequence>
<comment type="caution">
    <text evidence="4">The sequence shown here is derived from an EMBL/GenBank/DDBJ whole genome shotgun (WGS) entry which is preliminary data.</text>
</comment>
<dbReference type="CDD" id="cd00093">
    <property type="entry name" value="HTH_XRE"/>
    <property type="match status" value="1"/>
</dbReference>
<organism evidence="4 5">
    <name type="scientific">Bacillus infantis</name>
    <dbReference type="NCBI Taxonomy" id="324767"/>
    <lineage>
        <taxon>Bacteria</taxon>
        <taxon>Bacillati</taxon>
        <taxon>Bacillota</taxon>
        <taxon>Bacilli</taxon>
        <taxon>Bacillales</taxon>
        <taxon>Bacillaceae</taxon>
        <taxon>Bacillus</taxon>
    </lineage>
</organism>
<reference evidence="4 5" key="1">
    <citation type="submission" date="2019-08" db="EMBL/GenBank/DDBJ databases">
        <title>Bacillus genomes from the desert of Cuatro Cienegas, Coahuila.</title>
        <authorList>
            <person name="Olmedo-Alvarez G."/>
        </authorList>
    </citation>
    <scope>NUCLEOTIDE SEQUENCE [LARGE SCALE GENOMIC DNA]</scope>
    <source>
        <strain evidence="4 5">CH446_14T</strain>
    </source>
</reference>
<accession>A0A5D4RHS7</accession>
<gene>
    <name evidence="4" type="ORF">FZD51_02775</name>
</gene>
<dbReference type="Pfam" id="PF01381">
    <property type="entry name" value="HTH_3"/>
    <property type="match status" value="1"/>
</dbReference>
<dbReference type="PANTHER" id="PTHR46558">
    <property type="entry name" value="TRACRIPTIONAL REGULATORY PROTEIN-RELATED-RELATED"/>
    <property type="match status" value="1"/>
</dbReference>
<proteinExistence type="predicted"/>
<dbReference type="Gene3D" id="1.10.260.40">
    <property type="entry name" value="lambda repressor-like DNA-binding domains"/>
    <property type="match status" value="1"/>
</dbReference>
<evidence type="ECO:0000259" key="3">
    <source>
        <dbReference type="PROSITE" id="PS50943"/>
    </source>
</evidence>
<evidence type="ECO:0000313" key="5">
    <source>
        <dbReference type="Proteomes" id="UP000322139"/>
    </source>
</evidence>
<keyword evidence="2" id="KW-1133">Transmembrane helix</keyword>
<dbReference type="Proteomes" id="UP000322139">
    <property type="component" value="Unassembled WGS sequence"/>
</dbReference>
<dbReference type="PANTHER" id="PTHR46558:SF15">
    <property type="entry name" value="HELIX-TURN-HELIX DOMAIN PROTEIN"/>
    <property type="match status" value="1"/>
</dbReference>
<dbReference type="InterPro" id="IPR010982">
    <property type="entry name" value="Lambda_DNA-bd_dom_sf"/>
</dbReference>
<name>A0A5D4RHS7_9BACI</name>
<protein>
    <submittedName>
        <fullName evidence="4">Helix-turn-helix transcriptional regulator</fullName>
    </submittedName>
</protein>
<dbReference type="RefSeq" id="WP_148973380.1">
    <property type="nucleotide sequence ID" value="NZ_VTER01000002.1"/>
</dbReference>
<keyword evidence="2" id="KW-0812">Transmembrane</keyword>
<dbReference type="GO" id="GO:0003677">
    <property type="term" value="F:DNA binding"/>
    <property type="evidence" value="ECO:0007669"/>
    <property type="project" value="UniProtKB-KW"/>
</dbReference>
<evidence type="ECO:0000256" key="1">
    <source>
        <dbReference type="ARBA" id="ARBA00023125"/>
    </source>
</evidence>
<dbReference type="EMBL" id="VTER01000002">
    <property type="protein sequence ID" value="TYS50985.1"/>
    <property type="molecule type" value="Genomic_DNA"/>
</dbReference>
<feature type="transmembrane region" description="Helical" evidence="2">
    <location>
        <begin position="81"/>
        <end position="103"/>
    </location>
</feature>
<keyword evidence="1" id="KW-0238">DNA-binding</keyword>
<dbReference type="InterPro" id="IPR001387">
    <property type="entry name" value="Cro/C1-type_HTH"/>
</dbReference>
<dbReference type="PROSITE" id="PS50943">
    <property type="entry name" value="HTH_CROC1"/>
    <property type="match status" value="1"/>
</dbReference>
<dbReference type="SMART" id="SM00530">
    <property type="entry name" value="HTH_XRE"/>
    <property type="match status" value="1"/>
</dbReference>
<evidence type="ECO:0000256" key="2">
    <source>
        <dbReference type="SAM" id="Phobius"/>
    </source>
</evidence>
<evidence type="ECO:0000313" key="4">
    <source>
        <dbReference type="EMBL" id="TYS50985.1"/>
    </source>
</evidence>
<dbReference type="SUPFAM" id="SSF47413">
    <property type="entry name" value="lambda repressor-like DNA-binding domains"/>
    <property type="match status" value="1"/>
</dbReference>
<keyword evidence="2" id="KW-0472">Membrane</keyword>